<dbReference type="GO" id="GO:0007411">
    <property type="term" value="P:axon guidance"/>
    <property type="evidence" value="ECO:0007669"/>
    <property type="project" value="TreeGrafter"/>
</dbReference>
<dbReference type="PANTHER" id="PTHR22826:SF106">
    <property type="entry name" value="TRIO, ISOFORM A"/>
    <property type="match status" value="1"/>
</dbReference>
<dbReference type="STRING" id="1147741.A0A0R3RV31"/>
<feature type="domain" description="CRAL-TRIO" evidence="3">
    <location>
        <begin position="12"/>
        <end position="160"/>
    </location>
</feature>
<accession>A0A0R3RV31</accession>
<feature type="coiled-coil region" evidence="2">
    <location>
        <begin position="567"/>
        <end position="594"/>
    </location>
</feature>
<dbReference type="PANTHER" id="PTHR22826">
    <property type="entry name" value="RHO GUANINE EXCHANGE FACTOR-RELATED"/>
    <property type="match status" value="1"/>
</dbReference>
<proteinExistence type="predicted"/>
<dbReference type="SUPFAM" id="SSF46966">
    <property type="entry name" value="Spectrin repeat"/>
    <property type="match status" value="3"/>
</dbReference>
<dbReference type="Pfam" id="PF13716">
    <property type="entry name" value="CRAL_TRIO_2"/>
    <property type="match status" value="1"/>
</dbReference>
<dbReference type="SUPFAM" id="SSF52087">
    <property type="entry name" value="CRAL/TRIO domain"/>
    <property type="match status" value="1"/>
</dbReference>
<dbReference type="SMART" id="SM00150">
    <property type="entry name" value="SPEC"/>
    <property type="match status" value="3"/>
</dbReference>
<dbReference type="WBParaSite" id="EEL_0000592901-mRNA-1">
    <property type="protein sequence ID" value="EEL_0000592901-mRNA-1"/>
    <property type="gene ID" value="EEL_0000592901"/>
</dbReference>
<keyword evidence="1" id="KW-0344">Guanine-nucleotide releasing factor</keyword>
<dbReference type="Gene3D" id="1.20.58.60">
    <property type="match status" value="3"/>
</dbReference>
<evidence type="ECO:0000313" key="5">
    <source>
        <dbReference type="WBParaSite" id="EEL_0000592901-mRNA-1"/>
    </source>
</evidence>
<dbReference type="AlphaFoldDB" id="A0A0R3RV31"/>
<dbReference type="CDD" id="cd00170">
    <property type="entry name" value="SEC14"/>
    <property type="match status" value="1"/>
</dbReference>
<evidence type="ECO:0000256" key="1">
    <source>
        <dbReference type="ARBA" id="ARBA00022658"/>
    </source>
</evidence>
<dbReference type="GO" id="GO:0005886">
    <property type="term" value="C:plasma membrane"/>
    <property type="evidence" value="ECO:0007669"/>
    <property type="project" value="TreeGrafter"/>
</dbReference>
<organism evidence="4 5">
    <name type="scientific">Elaeophora elaphi</name>
    <dbReference type="NCBI Taxonomy" id="1147741"/>
    <lineage>
        <taxon>Eukaryota</taxon>
        <taxon>Metazoa</taxon>
        <taxon>Ecdysozoa</taxon>
        <taxon>Nematoda</taxon>
        <taxon>Chromadorea</taxon>
        <taxon>Rhabditida</taxon>
        <taxon>Spirurina</taxon>
        <taxon>Spiruromorpha</taxon>
        <taxon>Filarioidea</taxon>
        <taxon>Onchocercidae</taxon>
        <taxon>Elaeophora</taxon>
    </lineage>
</organism>
<dbReference type="InterPro" id="IPR018159">
    <property type="entry name" value="Spectrin/alpha-actinin"/>
</dbReference>
<reference evidence="5" key="1">
    <citation type="submission" date="2017-02" db="UniProtKB">
        <authorList>
            <consortium name="WormBaseParasite"/>
        </authorList>
    </citation>
    <scope>IDENTIFICATION</scope>
</reference>
<dbReference type="InterPro" id="IPR036865">
    <property type="entry name" value="CRAL-TRIO_dom_sf"/>
</dbReference>
<dbReference type="Gene3D" id="3.40.525.10">
    <property type="entry name" value="CRAL-TRIO lipid binding domain"/>
    <property type="match status" value="1"/>
</dbReference>
<protein>
    <submittedName>
        <fullName evidence="5">CRAL-TRIO domain-containing protein</fullName>
    </submittedName>
</protein>
<name>A0A0R3RV31_9BILA</name>
<sequence>MVEMRDGCPKAEDILHVLRDRVALLPGTRDRSGRAVIIFPARENTTPINPDYTRNILIYLHAVTADDYKDRGFTIIIDMRKGTTWNNVKPILKSIQEHFPAEVHAVLIIKPDKFWEKHKTSVSSGKYKFDIQMISVEGLTRYVDSSQLTRDLGGSLFYDHDEWLETRMELERLIWQTIDVMHNFESFREEMKNGEMPIDVATAERATAAHVVLKKKILGAPIERIQHDVERVQQRISGSNDGDDNYNPSNVQVTTNPDLAAALPHLASLVNSLRTSKDEIFVQWEARRQKLDHCYQLKLFEQDADKMFDWIRSHYALSTQRLLEIGDSEQSTSMLLTEHLDFITAANVGFFHTNFNFLNTIDNTEVNVSHVTTVAKRLREIGNYGKVQIENVAMHLDEEWRRFKQINEQRSRLLDLALSFHRKSHIYLSNTPSWLHSITMDNGRRMSQYSGDELEAAIAEHERFGEMFLQTYAEAIGDGRSLTQILKTLAGDAVGQNNAYKHVVDLIQQITRAHKELHSQWQAKKLRLHSRLALIAFETDTHRVLQWLEEHGDAYLNKNTAIGECDVQQMSVVVEELRRRIEAFSARVEARRDLLNKSVLFHTHYSEIMEWYGRMEVKSSQYDFVSTNVQEGERRKEEWMIESDATAQAYATTMGEGNQLIRALEQQAKMMNIDNCDTVAVIERLISDIEQRHAKLADRWPHQRRSLQLGVKFAAFIKDCKQIIQQLKNWREDMVALVKSNNFAERAEHILPYQDDNTTQVKNAVTGVKNNAAELLQIFITDFWKYDFNKFYSKALRDNESTLVNAEGILATDVIITSLQQLTDCQREVMQVAQETHHRIEQCMQFNRARAMAAVAIQKMQYEETKLLHMNTIPTSLEEALAAQAAHKQFQHSVESISRTTSAFLNKTDQLISNGGVDVHSVDDLNEEVLNRWRRLVGVTEERNKLIKAGVVCYKTLHQGVSFFVLLHIMKFL</sequence>
<dbReference type="GO" id="GO:0005085">
    <property type="term" value="F:guanyl-nucleotide exchange factor activity"/>
    <property type="evidence" value="ECO:0007669"/>
    <property type="project" value="UniProtKB-KW"/>
</dbReference>
<dbReference type="GO" id="GO:0005737">
    <property type="term" value="C:cytoplasm"/>
    <property type="evidence" value="ECO:0007669"/>
    <property type="project" value="TreeGrafter"/>
</dbReference>
<evidence type="ECO:0000259" key="3">
    <source>
        <dbReference type="PROSITE" id="PS50191"/>
    </source>
</evidence>
<dbReference type="SMART" id="SM00516">
    <property type="entry name" value="SEC14"/>
    <property type="match status" value="1"/>
</dbReference>
<dbReference type="PROSITE" id="PS50191">
    <property type="entry name" value="CRAL_TRIO"/>
    <property type="match status" value="1"/>
</dbReference>
<keyword evidence="4" id="KW-1185">Reference proteome</keyword>
<evidence type="ECO:0000256" key="2">
    <source>
        <dbReference type="SAM" id="Coils"/>
    </source>
</evidence>
<evidence type="ECO:0000313" key="4">
    <source>
        <dbReference type="Proteomes" id="UP000050640"/>
    </source>
</evidence>
<dbReference type="Proteomes" id="UP000050640">
    <property type="component" value="Unplaced"/>
</dbReference>
<dbReference type="GO" id="GO:0019898">
    <property type="term" value="C:extrinsic component of membrane"/>
    <property type="evidence" value="ECO:0007669"/>
    <property type="project" value="TreeGrafter"/>
</dbReference>
<dbReference type="InterPro" id="IPR001251">
    <property type="entry name" value="CRAL-TRIO_dom"/>
</dbReference>
<keyword evidence="2" id="KW-0175">Coiled coil</keyword>
<dbReference type="InterPro" id="IPR051336">
    <property type="entry name" value="RhoGEF_Guanine_NuclExch_SF"/>
</dbReference>